<dbReference type="CDD" id="cd03809">
    <property type="entry name" value="GT4_MtfB-like"/>
    <property type="match status" value="1"/>
</dbReference>
<protein>
    <submittedName>
        <fullName evidence="4">Glycosyltransferase family 1 protein</fullName>
    </submittedName>
</protein>
<sequence length="369" mass="42711">MKIGIDGSIFRFPQAGIFRYLKNILINLINTAKEDVFFLYSPKKPSFLPKSENLTLRLGKNLTKNLGSFWFQLEGEKYLFQDKIEIFWGQNHILPFRLAKKIPTLLTVHDLSFYYIYRTLPFRSFLIIRTLFFKAIRLATHILTPSNFVRQSLITLGISPQKISVVYEGAEEIFRPLDKDFAKKKIKEKYGIEKDFILSVGAIQPRKNYSLLIKAFKNIKEDFLLIIIGQKGWKNKEIFQLVKKLNLERRVIFFFSVSDEDLCYFYNAATLFVYPSLYEGFGLPVLEAMSCGIPVITSNTSSLPEVGGDAVLYFSPYDEEELANQIKNIIASPSLQKELSEKSKERAKIFSFKKSAEKILNIMHQLGRR</sequence>
<dbReference type="Pfam" id="PF13439">
    <property type="entry name" value="Glyco_transf_4"/>
    <property type="match status" value="1"/>
</dbReference>
<dbReference type="FunFam" id="3.40.50.2000:FF:000119">
    <property type="entry name" value="Glycosyl transferase group 1"/>
    <property type="match status" value="1"/>
</dbReference>
<dbReference type="EMBL" id="DTDR01000137">
    <property type="protein sequence ID" value="HGK64079.1"/>
    <property type="molecule type" value="Genomic_DNA"/>
</dbReference>
<keyword evidence="1 4" id="KW-0808">Transferase</keyword>
<proteinExistence type="predicted"/>
<dbReference type="AlphaFoldDB" id="A0A7V4E3H7"/>
<dbReference type="PANTHER" id="PTHR46401">
    <property type="entry name" value="GLYCOSYLTRANSFERASE WBBK-RELATED"/>
    <property type="match status" value="1"/>
</dbReference>
<dbReference type="InterPro" id="IPR001296">
    <property type="entry name" value="Glyco_trans_1"/>
</dbReference>
<dbReference type="InterPro" id="IPR028098">
    <property type="entry name" value="Glyco_trans_4-like_N"/>
</dbReference>
<dbReference type="GO" id="GO:0009103">
    <property type="term" value="P:lipopolysaccharide biosynthetic process"/>
    <property type="evidence" value="ECO:0007669"/>
    <property type="project" value="TreeGrafter"/>
</dbReference>
<evidence type="ECO:0000259" key="3">
    <source>
        <dbReference type="Pfam" id="PF13439"/>
    </source>
</evidence>
<feature type="domain" description="Glycosyl transferase family 1" evidence="2">
    <location>
        <begin position="183"/>
        <end position="346"/>
    </location>
</feature>
<evidence type="ECO:0000256" key="1">
    <source>
        <dbReference type="ARBA" id="ARBA00022679"/>
    </source>
</evidence>
<dbReference type="GO" id="GO:0016757">
    <property type="term" value="F:glycosyltransferase activity"/>
    <property type="evidence" value="ECO:0007669"/>
    <property type="project" value="InterPro"/>
</dbReference>
<dbReference type="Gene3D" id="3.40.50.2000">
    <property type="entry name" value="Glycogen Phosphorylase B"/>
    <property type="match status" value="2"/>
</dbReference>
<gene>
    <name evidence="4" type="ORF">ENU74_05770</name>
</gene>
<reference evidence="4" key="1">
    <citation type="journal article" date="2020" name="mSystems">
        <title>Genome- and Community-Level Interaction Insights into Carbon Utilization and Element Cycling Functions of Hydrothermarchaeota in Hydrothermal Sediment.</title>
        <authorList>
            <person name="Zhou Z."/>
            <person name="Liu Y."/>
            <person name="Xu W."/>
            <person name="Pan J."/>
            <person name="Luo Z.H."/>
            <person name="Li M."/>
        </authorList>
    </citation>
    <scope>NUCLEOTIDE SEQUENCE [LARGE SCALE GENOMIC DNA]</scope>
    <source>
        <strain evidence="4">SpSt-697</strain>
    </source>
</reference>
<feature type="domain" description="Glycosyltransferase subfamily 4-like N-terminal" evidence="3">
    <location>
        <begin position="42"/>
        <end position="169"/>
    </location>
</feature>
<evidence type="ECO:0000259" key="2">
    <source>
        <dbReference type="Pfam" id="PF00534"/>
    </source>
</evidence>
<dbReference type="Pfam" id="PF00534">
    <property type="entry name" value="Glycos_transf_1"/>
    <property type="match status" value="1"/>
</dbReference>
<organism evidence="4">
    <name type="scientific">candidate division WOR-3 bacterium</name>
    <dbReference type="NCBI Taxonomy" id="2052148"/>
    <lineage>
        <taxon>Bacteria</taxon>
        <taxon>Bacteria division WOR-3</taxon>
    </lineage>
</organism>
<accession>A0A7V4E3H7</accession>
<comment type="caution">
    <text evidence="4">The sequence shown here is derived from an EMBL/GenBank/DDBJ whole genome shotgun (WGS) entry which is preliminary data.</text>
</comment>
<evidence type="ECO:0000313" key="4">
    <source>
        <dbReference type="EMBL" id="HGK64079.1"/>
    </source>
</evidence>
<dbReference type="PANTHER" id="PTHR46401:SF2">
    <property type="entry name" value="GLYCOSYLTRANSFERASE WBBK-RELATED"/>
    <property type="match status" value="1"/>
</dbReference>
<name>A0A7V4E3H7_UNCW3</name>
<dbReference type="SUPFAM" id="SSF53756">
    <property type="entry name" value="UDP-Glycosyltransferase/glycogen phosphorylase"/>
    <property type="match status" value="1"/>
</dbReference>